<feature type="compositionally biased region" description="Basic and acidic residues" evidence="1">
    <location>
        <begin position="228"/>
        <end position="242"/>
    </location>
</feature>
<gene>
    <name evidence="2" type="ORF">SUTMEG_10070</name>
</gene>
<dbReference type="KEGG" id="sutt:SUTMEG_10070"/>
<evidence type="ECO:0000313" key="2">
    <source>
        <dbReference type="EMBL" id="BBF23116.1"/>
    </source>
</evidence>
<evidence type="ECO:0000256" key="1">
    <source>
        <dbReference type="SAM" id="MobiDB-lite"/>
    </source>
</evidence>
<evidence type="ECO:0000313" key="3">
    <source>
        <dbReference type="Proteomes" id="UP000271003"/>
    </source>
</evidence>
<feature type="compositionally biased region" description="Low complexity" evidence="1">
    <location>
        <begin position="178"/>
        <end position="203"/>
    </location>
</feature>
<dbReference type="Proteomes" id="UP000271003">
    <property type="component" value="Chromosome"/>
</dbReference>
<feature type="region of interest" description="Disordered" evidence="1">
    <location>
        <begin position="228"/>
        <end position="250"/>
    </location>
</feature>
<organism evidence="2 3">
    <name type="scientific">Sutterella megalosphaeroides</name>
    <dbReference type="NCBI Taxonomy" id="2494234"/>
    <lineage>
        <taxon>Bacteria</taxon>
        <taxon>Pseudomonadati</taxon>
        <taxon>Pseudomonadota</taxon>
        <taxon>Betaproteobacteria</taxon>
        <taxon>Burkholderiales</taxon>
        <taxon>Sutterellaceae</taxon>
        <taxon>Sutterella</taxon>
    </lineage>
</organism>
<keyword evidence="3" id="KW-1185">Reference proteome</keyword>
<proteinExistence type="predicted"/>
<protein>
    <submittedName>
        <fullName evidence="2">Uncharacterized protein</fullName>
    </submittedName>
</protein>
<feature type="region of interest" description="Disordered" evidence="1">
    <location>
        <begin position="178"/>
        <end position="210"/>
    </location>
</feature>
<dbReference type="RefSeq" id="WP_120176754.1">
    <property type="nucleotide sequence ID" value="NZ_AP018786.1"/>
</dbReference>
<dbReference type="EMBL" id="AP018786">
    <property type="protein sequence ID" value="BBF23116.1"/>
    <property type="molecule type" value="Genomic_DNA"/>
</dbReference>
<name>A0A2Z6IEI8_9BURK</name>
<sequence>MTTRELRLFALLIVVALVALADLGWNFLSKPREASMDPTRPTPAHAQAAVNAIVPRIENDPTGFRALFATARRPIERPIVTRYEDPKTRSTLEGNLPSVTYTGFLALPDGAHAVINGTGYAVGDTVAETGERVTAISPDAVELFAPQTEARRTVLFTDELPAAYTQGAAASSSQKTISAGSGLSSASSGSSGSTASASQASSSELKAEPLSDAWSRLSDMGVVPKIREEALRSPAASRERIESTAAALRH</sequence>
<dbReference type="AlphaFoldDB" id="A0A2Z6IEI8"/>
<reference evidence="2 3" key="1">
    <citation type="journal article" date="2018" name="Int. J. Syst. Evol. Microbiol.">
        <title>Mesosutterella multiformis gen. nov., sp. nov., a member of the family Sutterellaceae and Sutterella megalosphaeroides sp. nov., isolated from human faeces.</title>
        <authorList>
            <person name="Sakamoto M."/>
            <person name="Ikeyama N."/>
            <person name="Kunihiro T."/>
            <person name="Iino T."/>
            <person name="Yuki M."/>
            <person name="Ohkuma M."/>
        </authorList>
    </citation>
    <scope>NUCLEOTIDE SEQUENCE [LARGE SCALE GENOMIC DNA]</scope>
    <source>
        <strain evidence="2 3">6FBBBH3</strain>
    </source>
</reference>
<accession>A0A2Z6IEI8</accession>